<dbReference type="GO" id="GO:0006360">
    <property type="term" value="P:transcription by RNA polymerase I"/>
    <property type="evidence" value="ECO:0007669"/>
    <property type="project" value="InterPro"/>
</dbReference>
<keyword evidence="1" id="KW-0804">Transcription</keyword>
<dbReference type="Proteomes" id="UP000326924">
    <property type="component" value="Unassembled WGS sequence"/>
</dbReference>
<keyword evidence="1" id="KW-0240">DNA-directed RNA polymerase</keyword>
<proteinExistence type="predicted"/>
<protein>
    <submittedName>
        <fullName evidence="1">DNA-directed RNA polymerase I subunit RPA34.5-domain-containing protein</fullName>
    </submittedName>
</protein>
<dbReference type="Gene3D" id="6.20.250.70">
    <property type="match status" value="1"/>
</dbReference>
<dbReference type="InParanoid" id="A0A5J5EX32"/>
<keyword evidence="2" id="KW-1185">Reference proteome</keyword>
<dbReference type="PANTHER" id="PTHR28155">
    <property type="entry name" value="ACR243WP"/>
    <property type="match status" value="1"/>
</dbReference>
<dbReference type="Pfam" id="PF08208">
    <property type="entry name" value="RNA_polI_A34"/>
    <property type="match status" value="1"/>
</dbReference>
<evidence type="ECO:0000313" key="1">
    <source>
        <dbReference type="EMBL" id="KAA8906537.1"/>
    </source>
</evidence>
<reference evidence="1 2" key="1">
    <citation type="submission" date="2019-09" db="EMBL/GenBank/DDBJ databases">
        <title>Draft genome of the ectomycorrhizal ascomycete Sphaerosporella brunnea.</title>
        <authorList>
            <consortium name="DOE Joint Genome Institute"/>
            <person name="Benucci G.M."/>
            <person name="Marozzi G."/>
            <person name="Antonielli L."/>
            <person name="Sanchez S."/>
            <person name="Marco P."/>
            <person name="Wang X."/>
            <person name="Falini L.B."/>
            <person name="Barry K."/>
            <person name="Haridas S."/>
            <person name="Lipzen A."/>
            <person name="Labutti K."/>
            <person name="Grigoriev I.V."/>
            <person name="Murat C."/>
            <person name="Martin F."/>
            <person name="Albertini E."/>
            <person name="Donnini D."/>
            <person name="Bonito G."/>
        </authorList>
    </citation>
    <scope>NUCLEOTIDE SEQUENCE [LARGE SCALE GENOMIC DNA]</scope>
    <source>
        <strain evidence="1 2">Sb_GMNB300</strain>
    </source>
</reference>
<gene>
    <name evidence="1" type="ORF">FN846DRAFT_716376</name>
</gene>
<name>A0A5J5EX32_9PEZI</name>
<dbReference type="GO" id="GO:0000428">
    <property type="term" value="C:DNA-directed RNA polymerase complex"/>
    <property type="evidence" value="ECO:0007669"/>
    <property type="project" value="UniProtKB-KW"/>
</dbReference>
<dbReference type="InterPro" id="IPR013240">
    <property type="entry name" value="DNA-dir_RNA_pol1_su_RPA34"/>
</dbReference>
<evidence type="ECO:0000313" key="2">
    <source>
        <dbReference type="Proteomes" id="UP000326924"/>
    </source>
</evidence>
<dbReference type="OrthoDB" id="76224at2759"/>
<comment type="caution">
    <text evidence="1">The sequence shown here is derived from an EMBL/GenBank/DDBJ whole genome shotgun (WGS) entry which is preliminary data.</text>
</comment>
<sequence length="163" mass="18037">MLRDVTYRYQPPQNFTALSAADSLRDSNPFSAANLKGKQLWFITAPANAPISRLPAFSPVDVAEGNPVMEIKGRSFCLNEDTEALDGSVKIMFPDSKGVYRAVGQSIEKAFRMVESLPKRRKISKDQIPEAQPVRLQPEGLRMRYKPFGAVGDAEDEVMGGCQ</sequence>
<organism evidence="1 2">
    <name type="scientific">Sphaerosporella brunnea</name>
    <dbReference type="NCBI Taxonomy" id="1250544"/>
    <lineage>
        <taxon>Eukaryota</taxon>
        <taxon>Fungi</taxon>
        <taxon>Dikarya</taxon>
        <taxon>Ascomycota</taxon>
        <taxon>Pezizomycotina</taxon>
        <taxon>Pezizomycetes</taxon>
        <taxon>Pezizales</taxon>
        <taxon>Pyronemataceae</taxon>
        <taxon>Sphaerosporella</taxon>
    </lineage>
</organism>
<dbReference type="EMBL" id="VXIS01000088">
    <property type="protein sequence ID" value="KAA8906537.1"/>
    <property type="molecule type" value="Genomic_DNA"/>
</dbReference>
<accession>A0A5J5EX32</accession>
<dbReference type="InterPro" id="IPR053263">
    <property type="entry name" value="Euk_RPA34_RNAP_subunit"/>
</dbReference>
<dbReference type="AlphaFoldDB" id="A0A5J5EX32"/>
<dbReference type="PANTHER" id="PTHR28155:SF1">
    <property type="entry name" value="DNA-DIRECTED RNA POLYMERASE I SUBUNIT RPA34.5-DOMAIN-CONTAINING PROTEIN"/>
    <property type="match status" value="1"/>
</dbReference>